<keyword evidence="2" id="KW-0472">Membrane</keyword>
<evidence type="ECO:0000313" key="4">
    <source>
        <dbReference type="Proteomes" id="UP001190700"/>
    </source>
</evidence>
<accession>A0AAE0LLA1</accession>
<feature type="region of interest" description="Disordered" evidence="1">
    <location>
        <begin position="61"/>
        <end position="87"/>
    </location>
</feature>
<comment type="caution">
    <text evidence="3">The sequence shown here is derived from an EMBL/GenBank/DDBJ whole genome shotgun (WGS) entry which is preliminary data.</text>
</comment>
<sequence>MSDTQVHAGSGPVEEQWSQWCSGVAPRESSGGLLGRVRGRGAELEYNDLNYLTDCTTEVSCITPPPPAPEEEELPSNAGDSAKKQSRPTVRLGEVVGSFASRPWCKLFVLVTLILFGLVTSVAGVFHLSSETGTAKLAVCVVGHVRTLAISAPTLQEAVSALSFDADYFVHLEKETLENSKDMSFFGESPIPKPSTGRVITVPNGMMGCANSPCMNDHAALLSRKVAPVYFKGTEDYLNCVGHMTAWYYDQLNDYGVTFALKMQEEHVRIVPKPWFYALYRPPPVGPECSRMVRHPGSPRRFYKKEHCLTCCDALADRKLYVAIGPNNISSNYDGCRLSCDTGHYPAEES</sequence>
<feature type="transmembrane region" description="Helical" evidence="2">
    <location>
        <begin position="107"/>
        <end position="128"/>
    </location>
</feature>
<keyword evidence="2" id="KW-0812">Transmembrane</keyword>
<evidence type="ECO:0000256" key="1">
    <source>
        <dbReference type="SAM" id="MobiDB-lite"/>
    </source>
</evidence>
<protein>
    <submittedName>
        <fullName evidence="3">Uncharacterized protein</fullName>
    </submittedName>
</protein>
<keyword evidence="2" id="KW-1133">Transmembrane helix</keyword>
<evidence type="ECO:0000313" key="3">
    <source>
        <dbReference type="EMBL" id="KAK3288874.1"/>
    </source>
</evidence>
<dbReference type="AlphaFoldDB" id="A0AAE0LLA1"/>
<reference evidence="3 4" key="1">
    <citation type="journal article" date="2015" name="Genome Biol. Evol.">
        <title>Comparative Genomics of a Bacterivorous Green Alga Reveals Evolutionary Causalities and Consequences of Phago-Mixotrophic Mode of Nutrition.</title>
        <authorList>
            <person name="Burns J.A."/>
            <person name="Paasch A."/>
            <person name="Narechania A."/>
            <person name="Kim E."/>
        </authorList>
    </citation>
    <scope>NUCLEOTIDE SEQUENCE [LARGE SCALE GENOMIC DNA]</scope>
    <source>
        <strain evidence="3 4">PLY_AMNH</strain>
    </source>
</reference>
<keyword evidence="4" id="KW-1185">Reference proteome</keyword>
<proteinExistence type="predicted"/>
<evidence type="ECO:0000256" key="2">
    <source>
        <dbReference type="SAM" id="Phobius"/>
    </source>
</evidence>
<organism evidence="3 4">
    <name type="scientific">Cymbomonas tetramitiformis</name>
    <dbReference type="NCBI Taxonomy" id="36881"/>
    <lineage>
        <taxon>Eukaryota</taxon>
        <taxon>Viridiplantae</taxon>
        <taxon>Chlorophyta</taxon>
        <taxon>Pyramimonadophyceae</taxon>
        <taxon>Pyramimonadales</taxon>
        <taxon>Pyramimonadaceae</taxon>
        <taxon>Cymbomonas</taxon>
    </lineage>
</organism>
<dbReference type="Proteomes" id="UP001190700">
    <property type="component" value="Unassembled WGS sequence"/>
</dbReference>
<gene>
    <name evidence="3" type="ORF">CYMTET_3668</name>
</gene>
<feature type="region of interest" description="Disordered" evidence="1">
    <location>
        <begin position="1"/>
        <end position="32"/>
    </location>
</feature>
<dbReference type="EMBL" id="LGRX02000339">
    <property type="protein sequence ID" value="KAK3288874.1"/>
    <property type="molecule type" value="Genomic_DNA"/>
</dbReference>
<name>A0AAE0LLA1_9CHLO</name>